<dbReference type="PANTHER" id="PTHR32347">
    <property type="entry name" value="EFFLUX SYSTEM COMPONENT YKNX-RELATED"/>
    <property type="match status" value="1"/>
</dbReference>
<name>A0A5D6WCM6_9FIRM</name>
<dbReference type="OrthoDB" id="1668946at2"/>
<keyword evidence="5" id="KW-0812">Transmembrane</keyword>
<comment type="caution">
    <text evidence="6">The sequence shown here is derived from an EMBL/GenBank/DDBJ whole genome shotgun (WGS) entry which is preliminary data.</text>
</comment>
<sequence length="348" mass="36926">MEVDITNKANKIIRYGLIGLVLLALIVSTGVYFYQHHNKTLTIYDAQVTGDIVQAKAKSPGKITEIVVSDGDHVEAGDVIARMESSITDEQIQQLEQNVKLAQQSLEQLKKGATMTLPAAPQTQAPSAPSYSASSQREVARLRAKLAAMQANPDAYARKEIQSVQAELNAAQAAASVPATPSVPAPSPAPTAAPTVPQNPDIIKQAEMQVQVAQAALDNAKEAQQATDILAPTAGTVMLIDDIAEGAEVKADQVVVNLMDPENAWVEAKVTPEQAKNIRLGQFAAYELDKHKLQGSVKDIVDPSNDESGEQADADGDSRVTVRISLPSGLSFTLKPGMTTTLKFAIGG</sequence>
<keyword evidence="5" id="KW-1133">Transmembrane helix</keyword>
<dbReference type="PRINTS" id="PR01490">
    <property type="entry name" value="RTXTOXIND"/>
</dbReference>
<keyword evidence="5" id="KW-0472">Membrane</keyword>
<keyword evidence="2 3" id="KW-0175">Coiled coil</keyword>
<evidence type="ECO:0000313" key="7">
    <source>
        <dbReference type="Proteomes" id="UP000323646"/>
    </source>
</evidence>
<feature type="coiled-coil region" evidence="3">
    <location>
        <begin position="92"/>
        <end position="152"/>
    </location>
</feature>
<evidence type="ECO:0000256" key="2">
    <source>
        <dbReference type="ARBA" id="ARBA00023054"/>
    </source>
</evidence>
<feature type="region of interest" description="Disordered" evidence="4">
    <location>
        <begin position="298"/>
        <end position="318"/>
    </location>
</feature>
<accession>A0A5D6WCM6</accession>
<dbReference type="Gene3D" id="2.40.30.170">
    <property type="match status" value="1"/>
</dbReference>
<evidence type="ECO:0000256" key="1">
    <source>
        <dbReference type="ARBA" id="ARBA00004196"/>
    </source>
</evidence>
<organism evidence="6 7">
    <name type="scientific">Selenomonas ruminis</name>
    <dbReference type="NCBI Taxonomy" id="2593411"/>
    <lineage>
        <taxon>Bacteria</taxon>
        <taxon>Bacillati</taxon>
        <taxon>Bacillota</taxon>
        <taxon>Negativicutes</taxon>
        <taxon>Selenomonadales</taxon>
        <taxon>Selenomonadaceae</taxon>
        <taxon>Selenomonas</taxon>
    </lineage>
</organism>
<dbReference type="AlphaFoldDB" id="A0A5D6WCM6"/>
<dbReference type="InterPro" id="IPR050465">
    <property type="entry name" value="UPF0194_transport"/>
</dbReference>
<reference evidence="6 7" key="1">
    <citation type="submission" date="2019-08" db="EMBL/GenBank/DDBJ databases">
        <title>Selenomonas sp. mPRGC5 and Selenomonas sp. mPRGC8 isolated from ruminal fluid of dairy goat (Capra hircus).</title>
        <authorList>
            <person name="Poothong S."/>
            <person name="Nuengjamnong C."/>
            <person name="Tanasupawat S."/>
        </authorList>
    </citation>
    <scope>NUCLEOTIDE SEQUENCE [LARGE SCALE GENOMIC DNA]</scope>
    <source>
        <strain evidence="7">mPRGC5</strain>
    </source>
</reference>
<dbReference type="RefSeq" id="WP_149170403.1">
    <property type="nucleotide sequence ID" value="NZ_VTOY01000001.1"/>
</dbReference>
<comment type="subcellular location">
    <subcellularLocation>
        <location evidence="1">Cell envelope</location>
    </subcellularLocation>
</comment>
<evidence type="ECO:0000313" key="6">
    <source>
        <dbReference type="EMBL" id="TYZ24779.1"/>
    </source>
</evidence>
<dbReference type="SUPFAM" id="SSF51230">
    <property type="entry name" value="Single hybrid motif"/>
    <property type="match status" value="1"/>
</dbReference>
<dbReference type="EMBL" id="VTOY01000001">
    <property type="protein sequence ID" value="TYZ24779.1"/>
    <property type="molecule type" value="Genomic_DNA"/>
</dbReference>
<evidence type="ECO:0000256" key="4">
    <source>
        <dbReference type="SAM" id="MobiDB-lite"/>
    </source>
</evidence>
<gene>
    <name evidence="6" type="ORF">FZ040_01695</name>
</gene>
<dbReference type="Gene3D" id="2.40.50.100">
    <property type="match status" value="1"/>
</dbReference>
<dbReference type="Proteomes" id="UP000323646">
    <property type="component" value="Unassembled WGS sequence"/>
</dbReference>
<dbReference type="PANTHER" id="PTHR32347:SF23">
    <property type="entry name" value="BLL5650 PROTEIN"/>
    <property type="match status" value="1"/>
</dbReference>
<evidence type="ECO:0000256" key="3">
    <source>
        <dbReference type="SAM" id="Coils"/>
    </source>
</evidence>
<dbReference type="InterPro" id="IPR011053">
    <property type="entry name" value="Single_hybrid_motif"/>
</dbReference>
<feature type="transmembrane region" description="Helical" evidence="5">
    <location>
        <begin position="12"/>
        <end position="34"/>
    </location>
</feature>
<proteinExistence type="predicted"/>
<protein>
    <submittedName>
        <fullName evidence="6">HlyD family efflux transporter periplasmic adaptor subunit</fullName>
    </submittedName>
</protein>
<keyword evidence="7" id="KW-1185">Reference proteome</keyword>
<evidence type="ECO:0000256" key="5">
    <source>
        <dbReference type="SAM" id="Phobius"/>
    </source>
</evidence>
<dbReference type="GO" id="GO:0030313">
    <property type="term" value="C:cell envelope"/>
    <property type="evidence" value="ECO:0007669"/>
    <property type="project" value="UniProtKB-SubCell"/>
</dbReference>
<feature type="compositionally biased region" description="Acidic residues" evidence="4">
    <location>
        <begin position="304"/>
        <end position="315"/>
    </location>
</feature>